<dbReference type="PANTHER" id="PTHR12826:SF15">
    <property type="entry name" value="RIBONUCLEASE Y"/>
    <property type="match status" value="1"/>
</dbReference>
<dbReference type="Pfam" id="PF12072">
    <property type="entry name" value="RNase_Y_N"/>
    <property type="match status" value="1"/>
</dbReference>
<dbReference type="CDD" id="cd22431">
    <property type="entry name" value="KH-I_RNaseY"/>
    <property type="match status" value="1"/>
</dbReference>
<keyword evidence="5 6" id="KW-0472">Membrane</keyword>
<evidence type="ECO:0000256" key="2">
    <source>
        <dbReference type="ARBA" id="ARBA00022759"/>
    </source>
</evidence>
<sequence length="619" mass="68423">MDPLHLGRTSPQRSHRRRSTSVSHRGARAATRAVPCNTPSKERTVTTPGLIGIIVALLLGLVGGFLAGQSRGARQRAEIDNRLQQEAQRDADRIRAQADADARTLRAEADQDRQDATRRIKEASDREAQLNVQLAQFDTQLTQLQGQRDQISALRAGLEQERAQAKQDAAREREALGSDRQETRREREELKREIERLNRRAEQLDARGEKLDSLEERLEDRARHLGTQEQEIAARLHQAELKLFEIAGLSPEAARADILTRLDAELEEEKAIRVKAMQERASADAKRSARHVIAQAIQRSASETSAALSVSVVPIPNDAMKGRLIGREGRNIRAFEALTGVDLIIDDTPEAVILSSFNPVRREVAKHVLDALVADGRIHPTRIEEMVHKAQDEMKAFMHAQGEEAAIEAGVVGIKPGLVQLLGRMYFRTSYGQNVLKHSIQVAHLTGIMAGELGLDAGMARRAGLMHDVGKSIDREIDGTHVEIGINLAKRFGEPAEVIDAIAHHHDPENGETLYSVLVAAADAISAARPGARREELESYVRRLEMLEQIAVSFPGVQQAYAIQAGREVRVIVQPDKVTDAQATLLAREIAGRVEQDMEYPGQVQVTVVRESRAVEVAR</sequence>
<dbReference type="SUPFAM" id="SSF109604">
    <property type="entry name" value="HD-domain/PDEase-like"/>
    <property type="match status" value="1"/>
</dbReference>
<dbReference type="InterPro" id="IPR004087">
    <property type="entry name" value="KH_dom"/>
</dbReference>
<dbReference type="NCBIfam" id="NF009344">
    <property type="entry name" value="PRK12705.1-1"/>
    <property type="match status" value="1"/>
</dbReference>
<dbReference type="InterPro" id="IPR006674">
    <property type="entry name" value="HD_domain"/>
</dbReference>
<reference evidence="10 11" key="1">
    <citation type="submission" date="2019-11" db="EMBL/GenBank/DDBJ databases">
        <title>Genome sequence of Deinococcus xianganensis Y35, AI-2 producing algicidal bacterium, isolated from lake water.</title>
        <authorList>
            <person name="Li Y."/>
        </authorList>
    </citation>
    <scope>NUCLEOTIDE SEQUENCE [LARGE SCALE GENOMIC DNA]</scope>
    <source>
        <strain evidence="10 11">Y35</strain>
    </source>
</reference>
<dbReference type="EC" id="3.1.-.-" evidence="6 7"/>
<dbReference type="Gene3D" id="1.10.3210.10">
    <property type="entry name" value="Hypothetical protein af1432"/>
    <property type="match status" value="1"/>
</dbReference>
<feature type="region of interest" description="Disordered" evidence="8">
    <location>
        <begin position="162"/>
        <end position="187"/>
    </location>
</feature>
<dbReference type="EMBL" id="WVHK01000003">
    <property type="protein sequence ID" value="MXV18278.1"/>
    <property type="molecule type" value="Genomic_DNA"/>
</dbReference>
<dbReference type="Proteomes" id="UP000430519">
    <property type="component" value="Unassembled WGS sequence"/>
</dbReference>
<evidence type="ECO:0000256" key="8">
    <source>
        <dbReference type="SAM" id="MobiDB-lite"/>
    </source>
</evidence>
<keyword evidence="3 6" id="KW-0378">Hydrolase</keyword>
<dbReference type="InterPro" id="IPR004088">
    <property type="entry name" value="KH_dom_type_1"/>
</dbReference>
<feature type="region of interest" description="Disordered" evidence="8">
    <location>
        <begin position="1"/>
        <end position="44"/>
    </location>
</feature>
<comment type="caution">
    <text evidence="10">The sequence shown here is derived from an EMBL/GenBank/DDBJ whole genome shotgun (WGS) entry which is preliminary data.</text>
</comment>
<dbReference type="InterPro" id="IPR036612">
    <property type="entry name" value="KH_dom_type_1_sf"/>
</dbReference>
<keyword evidence="11" id="KW-1185">Reference proteome</keyword>
<keyword evidence="6" id="KW-0812">Transmembrane</keyword>
<feature type="transmembrane region" description="Helical" evidence="6">
    <location>
        <begin position="49"/>
        <end position="68"/>
    </location>
</feature>
<dbReference type="InterPro" id="IPR006675">
    <property type="entry name" value="HDIG_dom"/>
</dbReference>
<evidence type="ECO:0000259" key="9">
    <source>
        <dbReference type="PROSITE" id="PS51831"/>
    </source>
</evidence>
<evidence type="ECO:0000256" key="5">
    <source>
        <dbReference type="ARBA" id="ARBA00023136"/>
    </source>
</evidence>
<proteinExistence type="inferred from homology"/>
<accession>A0A6I4YB90</accession>
<dbReference type="GO" id="GO:0016787">
    <property type="term" value="F:hydrolase activity"/>
    <property type="evidence" value="ECO:0007669"/>
    <property type="project" value="UniProtKB-KW"/>
</dbReference>
<dbReference type="FunFam" id="1.10.3210.10:FF:000022">
    <property type="entry name" value="Ribonuclease Y"/>
    <property type="match status" value="1"/>
</dbReference>
<evidence type="ECO:0000313" key="11">
    <source>
        <dbReference type="Proteomes" id="UP000430519"/>
    </source>
</evidence>
<name>A0A6I4YB90_9DEIO</name>
<dbReference type="AlphaFoldDB" id="A0A6I4YB90"/>
<gene>
    <name evidence="6 10" type="primary">rny</name>
    <name evidence="10" type="ORF">GLX28_01325</name>
</gene>
<evidence type="ECO:0000256" key="6">
    <source>
        <dbReference type="HAMAP-Rule" id="MF_00335"/>
    </source>
</evidence>
<evidence type="ECO:0000256" key="3">
    <source>
        <dbReference type="ARBA" id="ARBA00022801"/>
    </source>
</evidence>
<evidence type="ECO:0000256" key="7">
    <source>
        <dbReference type="NCBIfam" id="TIGR03319"/>
    </source>
</evidence>
<dbReference type="GO" id="GO:0006402">
    <property type="term" value="P:mRNA catabolic process"/>
    <property type="evidence" value="ECO:0007669"/>
    <property type="project" value="UniProtKB-UniRule"/>
</dbReference>
<dbReference type="SMART" id="SM00471">
    <property type="entry name" value="HDc"/>
    <property type="match status" value="1"/>
</dbReference>
<organism evidence="10 11">
    <name type="scientific">Deinococcus xianganensis</name>
    <dbReference type="NCBI Taxonomy" id="1507289"/>
    <lineage>
        <taxon>Bacteria</taxon>
        <taxon>Thermotogati</taxon>
        <taxon>Deinococcota</taxon>
        <taxon>Deinococci</taxon>
        <taxon>Deinococcales</taxon>
        <taxon>Deinococcaceae</taxon>
        <taxon>Deinococcus</taxon>
    </lineage>
</organism>
<dbReference type="NCBIfam" id="TIGR00277">
    <property type="entry name" value="HDIG"/>
    <property type="match status" value="1"/>
</dbReference>
<dbReference type="InterPro" id="IPR003607">
    <property type="entry name" value="HD/PDEase_dom"/>
</dbReference>
<dbReference type="GO" id="GO:0005886">
    <property type="term" value="C:plasma membrane"/>
    <property type="evidence" value="ECO:0007669"/>
    <property type="project" value="UniProtKB-SubCell"/>
</dbReference>
<evidence type="ECO:0000256" key="4">
    <source>
        <dbReference type="ARBA" id="ARBA00022884"/>
    </source>
</evidence>
<dbReference type="SMART" id="SM00322">
    <property type="entry name" value="KH"/>
    <property type="match status" value="1"/>
</dbReference>
<dbReference type="InterPro" id="IPR017705">
    <property type="entry name" value="Ribonuclease_Y"/>
</dbReference>
<comment type="subcellular location">
    <subcellularLocation>
        <location evidence="6">Cell membrane</location>
        <topology evidence="6">Single-pass membrane protein</topology>
    </subcellularLocation>
</comment>
<dbReference type="HAMAP" id="MF_00335">
    <property type="entry name" value="RNase_Y"/>
    <property type="match status" value="1"/>
</dbReference>
<dbReference type="PANTHER" id="PTHR12826">
    <property type="entry name" value="RIBONUCLEASE Y"/>
    <property type="match status" value="1"/>
</dbReference>
<comment type="function">
    <text evidence="6">Endoribonuclease that initiates mRNA decay.</text>
</comment>
<evidence type="ECO:0000256" key="1">
    <source>
        <dbReference type="ARBA" id="ARBA00022722"/>
    </source>
</evidence>
<comment type="similarity">
    <text evidence="6">Belongs to the RNase Y family.</text>
</comment>
<dbReference type="Pfam" id="PF00013">
    <property type="entry name" value="KH_1"/>
    <property type="match status" value="1"/>
</dbReference>
<keyword evidence="1 6" id="KW-0540">Nuclease</keyword>
<dbReference type="GO" id="GO:0004521">
    <property type="term" value="F:RNA endonuclease activity"/>
    <property type="evidence" value="ECO:0007669"/>
    <property type="project" value="UniProtKB-UniRule"/>
</dbReference>
<dbReference type="PROSITE" id="PS51831">
    <property type="entry name" value="HD"/>
    <property type="match status" value="1"/>
</dbReference>
<dbReference type="SUPFAM" id="SSF54791">
    <property type="entry name" value="Eukaryotic type KH-domain (KH-domain type I)"/>
    <property type="match status" value="1"/>
</dbReference>
<dbReference type="InterPro" id="IPR022711">
    <property type="entry name" value="RNase_Y_N"/>
</dbReference>
<evidence type="ECO:0000313" key="10">
    <source>
        <dbReference type="EMBL" id="MXV18278.1"/>
    </source>
</evidence>
<feature type="domain" description="HD" evidence="9">
    <location>
        <begin position="435"/>
        <end position="528"/>
    </location>
</feature>
<keyword evidence="4 6" id="KW-0694">RNA-binding</keyword>
<dbReference type="Pfam" id="PF01966">
    <property type="entry name" value="HD"/>
    <property type="match status" value="1"/>
</dbReference>
<feature type="region of interest" description="Disordered" evidence="8">
    <location>
        <begin position="84"/>
        <end position="117"/>
    </location>
</feature>
<dbReference type="NCBIfam" id="TIGR03319">
    <property type="entry name" value="RNase_Y"/>
    <property type="match status" value="1"/>
</dbReference>
<protein>
    <recommendedName>
        <fullName evidence="6 7">Ribonuclease Y</fullName>
        <shortName evidence="6">RNase Y</shortName>
        <ecNumber evidence="6 7">3.1.-.-</ecNumber>
    </recommendedName>
</protein>
<keyword evidence="6" id="KW-1133">Transmembrane helix</keyword>
<dbReference type="CDD" id="cd00077">
    <property type="entry name" value="HDc"/>
    <property type="match status" value="1"/>
</dbReference>
<keyword evidence="2 6" id="KW-0255">Endonuclease</keyword>
<keyword evidence="6" id="KW-1003">Cell membrane</keyword>
<dbReference type="GO" id="GO:0003723">
    <property type="term" value="F:RNA binding"/>
    <property type="evidence" value="ECO:0007669"/>
    <property type="project" value="UniProtKB-UniRule"/>
</dbReference>
<dbReference type="PROSITE" id="PS50084">
    <property type="entry name" value="KH_TYPE_1"/>
    <property type="match status" value="1"/>
</dbReference>